<dbReference type="PANTHER" id="PTHR31651">
    <property type="match status" value="1"/>
</dbReference>
<reference evidence="10" key="1">
    <citation type="submission" date="2021-03" db="EMBL/GenBank/DDBJ databases">
        <authorList>
            <person name="Li Z."/>
            <person name="Yang C."/>
        </authorList>
    </citation>
    <scope>NUCLEOTIDE SEQUENCE</scope>
    <source>
        <strain evidence="10">Dzin_1.0</strain>
        <tissue evidence="10">Leaf</tissue>
    </source>
</reference>
<dbReference type="GO" id="GO:0009734">
    <property type="term" value="P:auxin-activated signaling pathway"/>
    <property type="evidence" value="ECO:0007669"/>
    <property type="project" value="UniProtKB-KW"/>
</dbReference>
<comment type="function">
    <text evidence="7">Involved in cellular auxin homeostasis by regulating auxin metabolism. Regulates intracellular auxin accumulation at the endoplasmic reticulum and thus auxin availability for nuclear auxin signaling.</text>
</comment>
<feature type="transmembrane region" description="Helical" evidence="9">
    <location>
        <begin position="105"/>
        <end position="124"/>
    </location>
</feature>
<feature type="transmembrane region" description="Helical" evidence="9">
    <location>
        <begin position="6"/>
        <end position="26"/>
    </location>
</feature>
<dbReference type="InterPro" id="IPR004776">
    <property type="entry name" value="Mem_transp_PIN-like"/>
</dbReference>
<feature type="transmembrane region" description="Helical" evidence="9">
    <location>
        <begin position="398"/>
        <end position="422"/>
    </location>
</feature>
<gene>
    <name evidence="10" type="ORF">J5N97_008142</name>
</gene>
<dbReference type="InterPro" id="IPR045033">
    <property type="entry name" value="PILS1/3/4/5/7"/>
</dbReference>
<dbReference type="PANTHER" id="PTHR31651:SF33">
    <property type="entry name" value="PROTEIN PIN-LIKES 1"/>
    <property type="match status" value="1"/>
</dbReference>
<evidence type="ECO:0000313" key="11">
    <source>
        <dbReference type="Proteomes" id="UP001085076"/>
    </source>
</evidence>
<keyword evidence="3 9" id="KW-0812">Transmembrane</keyword>
<evidence type="ECO:0000256" key="5">
    <source>
        <dbReference type="ARBA" id="ARBA00023136"/>
    </source>
</evidence>
<evidence type="ECO:0000256" key="4">
    <source>
        <dbReference type="ARBA" id="ARBA00022989"/>
    </source>
</evidence>
<dbReference type="AlphaFoldDB" id="A0A9D5DDC1"/>
<dbReference type="Proteomes" id="UP001085076">
    <property type="component" value="Miscellaneous, Linkage group lg01"/>
</dbReference>
<dbReference type="GO" id="GO:0005789">
    <property type="term" value="C:endoplasmic reticulum membrane"/>
    <property type="evidence" value="ECO:0007669"/>
    <property type="project" value="UniProtKB-SubCell"/>
</dbReference>
<keyword evidence="2" id="KW-0813">Transport</keyword>
<comment type="subcellular location">
    <subcellularLocation>
        <location evidence="1">Endoplasmic reticulum membrane</location>
        <topology evidence="1">Multi-pass membrane protein</topology>
    </subcellularLocation>
</comment>
<keyword evidence="11" id="KW-1185">Reference proteome</keyword>
<evidence type="ECO:0000256" key="2">
    <source>
        <dbReference type="ARBA" id="ARBA00022448"/>
    </source>
</evidence>
<evidence type="ECO:0000256" key="3">
    <source>
        <dbReference type="ARBA" id="ARBA00022692"/>
    </source>
</evidence>
<sequence>MGLWELFVTASLPVLNVLLVTAVGSISATNHVGILTENARKHLNNVVFYVFNPALNAVNLAQTITLERMLLLWFMPVNLFLNFVIGSALAWAIIHIFKAPSRIRAVIFASCSAGNVGNLLLILVPAMCKERGSPFGAPDICSKFGLSFASLSLAIGTILQWSYVFNIVRVTSSYAQDKTATTDSVSKVMFAEEAISLFPEDCRDAMVSTRGCSTSVYPLNNAPLLLYKNEESSTASKVPMSSSKISRFLKFFCGVIDLKKLFAPATVGVIFGFTIGVIPQLKKAIIGETAPLRAIQESATLLGNGTIPSLILIMGGNLVKGMHSSGVKMSIIIGIIVIRYLALPLLGIGIVRLAIHLGMVHPDPLYRFILLLQYAVPPAMNITSMIQMFEAGEGELSVIFLWSYAVASAALTLWSTLFLWLVS</sequence>
<dbReference type="GO" id="GO:0080162">
    <property type="term" value="P:endoplasmic reticulum to cytosol auxin transport"/>
    <property type="evidence" value="ECO:0007669"/>
    <property type="project" value="InterPro"/>
</dbReference>
<organism evidence="10 11">
    <name type="scientific">Dioscorea zingiberensis</name>
    <dbReference type="NCBI Taxonomy" id="325984"/>
    <lineage>
        <taxon>Eukaryota</taxon>
        <taxon>Viridiplantae</taxon>
        <taxon>Streptophyta</taxon>
        <taxon>Embryophyta</taxon>
        <taxon>Tracheophyta</taxon>
        <taxon>Spermatophyta</taxon>
        <taxon>Magnoliopsida</taxon>
        <taxon>Liliopsida</taxon>
        <taxon>Dioscoreales</taxon>
        <taxon>Dioscoreaceae</taxon>
        <taxon>Dioscorea</taxon>
    </lineage>
</organism>
<evidence type="ECO:0000313" key="10">
    <source>
        <dbReference type="EMBL" id="KAJ0989786.1"/>
    </source>
</evidence>
<keyword evidence="6" id="KW-0927">Auxin signaling pathway</keyword>
<proteinExistence type="inferred from homology"/>
<feature type="transmembrane region" description="Helical" evidence="9">
    <location>
        <begin position="144"/>
        <end position="168"/>
    </location>
</feature>
<keyword evidence="5 9" id="KW-0472">Membrane</keyword>
<feature type="transmembrane region" description="Helical" evidence="9">
    <location>
        <begin position="331"/>
        <end position="353"/>
    </location>
</feature>
<evidence type="ECO:0000256" key="1">
    <source>
        <dbReference type="ARBA" id="ARBA00004477"/>
    </source>
</evidence>
<feature type="transmembrane region" description="Helical" evidence="9">
    <location>
        <begin position="70"/>
        <end position="93"/>
    </location>
</feature>
<dbReference type="EMBL" id="JAGGNH010000001">
    <property type="protein sequence ID" value="KAJ0989786.1"/>
    <property type="molecule type" value="Genomic_DNA"/>
</dbReference>
<evidence type="ECO:0000256" key="8">
    <source>
        <dbReference type="ARBA" id="ARBA00025752"/>
    </source>
</evidence>
<comment type="caution">
    <text evidence="10">The sequence shown here is derived from an EMBL/GenBank/DDBJ whole genome shotgun (WGS) entry which is preliminary data.</text>
</comment>
<comment type="similarity">
    <text evidence="8">Belongs to the auxin efflux carrier (TC 2.A.69.2) family.</text>
</comment>
<dbReference type="OrthoDB" id="191139at2759"/>
<feature type="transmembrane region" description="Helical" evidence="9">
    <location>
        <begin position="261"/>
        <end position="281"/>
    </location>
</feature>
<feature type="transmembrane region" description="Helical" evidence="9">
    <location>
        <begin position="46"/>
        <end position="64"/>
    </location>
</feature>
<feature type="transmembrane region" description="Helical" evidence="9">
    <location>
        <begin position="365"/>
        <end position="386"/>
    </location>
</feature>
<keyword evidence="4 9" id="KW-1133">Transmembrane helix</keyword>
<protein>
    <submittedName>
        <fullName evidence="10">Uncharacterized protein</fullName>
    </submittedName>
</protein>
<accession>A0A9D5DDC1</accession>
<name>A0A9D5DDC1_9LILI</name>
<reference evidence="10" key="2">
    <citation type="journal article" date="2022" name="Hortic Res">
        <title>The genome of Dioscorea zingiberensis sheds light on the biosynthesis, origin and evolution of the medicinally important diosgenin saponins.</title>
        <authorList>
            <person name="Li Y."/>
            <person name="Tan C."/>
            <person name="Li Z."/>
            <person name="Guo J."/>
            <person name="Li S."/>
            <person name="Chen X."/>
            <person name="Wang C."/>
            <person name="Dai X."/>
            <person name="Yang H."/>
            <person name="Song W."/>
            <person name="Hou L."/>
            <person name="Xu J."/>
            <person name="Tong Z."/>
            <person name="Xu A."/>
            <person name="Yuan X."/>
            <person name="Wang W."/>
            <person name="Yang Q."/>
            <person name="Chen L."/>
            <person name="Sun Z."/>
            <person name="Wang K."/>
            <person name="Pan B."/>
            <person name="Chen J."/>
            <person name="Bao Y."/>
            <person name="Liu F."/>
            <person name="Qi X."/>
            <person name="Gang D.R."/>
            <person name="Wen J."/>
            <person name="Li J."/>
        </authorList>
    </citation>
    <scope>NUCLEOTIDE SEQUENCE</scope>
    <source>
        <strain evidence="10">Dzin_1.0</strain>
    </source>
</reference>
<dbReference type="Pfam" id="PF03547">
    <property type="entry name" value="Mem_trans"/>
    <property type="match status" value="1"/>
</dbReference>
<evidence type="ECO:0000256" key="9">
    <source>
        <dbReference type="SAM" id="Phobius"/>
    </source>
</evidence>
<evidence type="ECO:0000256" key="7">
    <source>
        <dbReference type="ARBA" id="ARBA00025100"/>
    </source>
</evidence>
<evidence type="ECO:0000256" key="6">
    <source>
        <dbReference type="ARBA" id="ARBA00023294"/>
    </source>
</evidence>